<dbReference type="InterPro" id="IPR007344">
    <property type="entry name" value="GrpB/CoaE"/>
</dbReference>
<proteinExistence type="predicted"/>
<name>A0ABW5Q1W7_9BACI</name>
<reference evidence="2" key="1">
    <citation type="journal article" date="2019" name="Int. J. Syst. Evol. Microbiol.">
        <title>The Global Catalogue of Microorganisms (GCM) 10K type strain sequencing project: providing services to taxonomists for standard genome sequencing and annotation.</title>
        <authorList>
            <consortium name="The Broad Institute Genomics Platform"/>
            <consortium name="The Broad Institute Genome Sequencing Center for Infectious Disease"/>
            <person name="Wu L."/>
            <person name="Ma J."/>
        </authorList>
    </citation>
    <scope>NUCLEOTIDE SEQUENCE [LARGE SCALE GENOMIC DNA]</scope>
    <source>
        <strain evidence="2">TISTR 1858</strain>
    </source>
</reference>
<dbReference type="SUPFAM" id="SSF81301">
    <property type="entry name" value="Nucleotidyltransferase"/>
    <property type="match status" value="1"/>
</dbReference>
<comment type="caution">
    <text evidence="1">The sequence shown here is derived from an EMBL/GenBank/DDBJ whole genome shotgun (WGS) entry which is preliminary data.</text>
</comment>
<protein>
    <submittedName>
        <fullName evidence="1">GrpB family protein</fullName>
    </submittedName>
</protein>
<evidence type="ECO:0000313" key="2">
    <source>
        <dbReference type="Proteomes" id="UP001597451"/>
    </source>
</evidence>
<dbReference type="PANTHER" id="PTHR34822">
    <property type="entry name" value="GRPB DOMAIN PROTEIN (AFU_ORTHOLOGUE AFUA_1G01530)"/>
    <property type="match status" value="1"/>
</dbReference>
<sequence length="174" mass="20854">MNKPIVNLSEYKEEWESQYEYEKSRIMDVLGDEIVGIEHIGSTSIKGLKAKPIIDILVGVRDLITVTNFMRPLNKISFEYVHKPELLDRRFFKKGSLETCTFHLHICEINSKEWEEKLIFRDYLRKHPQMAKQYASLKTELASKYTYDRQTYTKHKEPFIKYIIEKGREDVYFY</sequence>
<dbReference type="PANTHER" id="PTHR34822:SF1">
    <property type="entry name" value="GRPB FAMILY PROTEIN"/>
    <property type="match status" value="1"/>
</dbReference>
<accession>A0ABW5Q1W7</accession>
<dbReference type="RefSeq" id="WP_379562278.1">
    <property type="nucleotide sequence ID" value="NZ_JBHUMX010000036.1"/>
</dbReference>
<dbReference type="InterPro" id="IPR043519">
    <property type="entry name" value="NT_sf"/>
</dbReference>
<organism evidence="1 2">
    <name type="scientific">Oceanobacillus kapialis</name>
    <dbReference type="NCBI Taxonomy" id="481353"/>
    <lineage>
        <taxon>Bacteria</taxon>
        <taxon>Bacillati</taxon>
        <taxon>Bacillota</taxon>
        <taxon>Bacilli</taxon>
        <taxon>Bacillales</taxon>
        <taxon>Bacillaceae</taxon>
        <taxon>Oceanobacillus</taxon>
    </lineage>
</organism>
<keyword evidence="2" id="KW-1185">Reference proteome</keyword>
<dbReference type="Proteomes" id="UP001597451">
    <property type="component" value="Unassembled WGS sequence"/>
</dbReference>
<dbReference type="Pfam" id="PF04229">
    <property type="entry name" value="GrpB"/>
    <property type="match status" value="1"/>
</dbReference>
<gene>
    <name evidence="1" type="ORF">ACFSUN_11910</name>
</gene>
<evidence type="ECO:0000313" key="1">
    <source>
        <dbReference type="EMBL" id="MFD2629486.1"/>
    </source>
</evidence>
<dbReference type="Gene3D" id="3.30.460.10">
    <property type="entry name" value="Beta Polymerase, domain 2"/>
    <property type="match status" value="1"/>
</dbReference>
<dbReference type="EMBL" id="JBHUMX010000036">
    <property type="protein sequence ID" value="MFD2629486.1"/>
    <property type="molecule type" value="Genomic_DNA"/>
</dbReference>